<dbReference type="AlphaFoldDB" id="A0A833CD67"/>
<comment type="caution">
    <text evidence="2">The sequence shown here is derived from an EMBL/GenBank/DDBJ whole genome shotgun (WGS) entry which is preliminary data.</text>
</comment>
<dbReference type="RefSeq" id="WP_127006971.1">
    <property type="nucleotide sequence ID" value="NZ_JAGZQP010000004.1"/>
</dbReference>
<dbReference type="GeneID" id="83054215"/>
<dbReference type="Proteomes" id="UP000434554">
    <property type="component" value="Unassembled WGS sequence"/>
</dbReference>
<evidence type="ECO:0000313" key="2">
    <source>
        <dbReference type="EMBL" id="KAB1479854.1"/>
    </source>
</evidence>
<sequence>MANTDITINAVTNPAANETPIDIEATIRNLKRNNFVVHYFETGTEATAYLKERIQNKRVALGDSRTLQTLRVYEALEPNNKEITDIHRPLEGENFRQTALRTIQKDVFLTSVNALAQTGELVNIDGTGNRVACSLFGSEEVFFVLGINKITPDLASAIYRARNVAAPKNVVKNKKLSKTPCAIKQDHCYDCASPDRICNALTIYYKKMRNMDIMEIIIVNEELGF</sequence>
<dbReference type="Pfam" id="PF02589">
    <property type="entry name" value="LUD_dom"/>
    <property type="match status" value="1"/>
</dbReference>
<proteinExistence type="predicted"/>
<evidence type="ECO:0000259" key="1">
    <source>
        <dbReference type="Pfam" id="PF02589"/>
    </source>
</evidence>
<protein>
    <submittedName>
        <fullName evidence="2">Lactate utilization protein</fullName>
    </submittedName>
</protein>
<name>A0A833CD67_9FIRM</name>
<dbReference type="InterPro" id="IPR003741">
    <property type="entry name" value="LUD_dom"/>
</dbReference>
<accession>A0A833CD67</accession>
<feature type="domain" description="LUD" evidence="1">
    <location>
        <begin position="23"/>
        <end position="219"/>
    </location>
</feature>
<organism evidence="2 3">
    <name type="scientific">Veillonella seminalis</name>
    <dbReference type="NCBI Taxonomy" id="1502943"/>
    <lineage>
        <taxon>Bacteria</taxon>
        <taxon>Bacillati</taxon>
        <taxon>Bacillota</taxon>
        <taxon>Negativicutes</taxon>
        <taxon>Veillonellales</taxon>
        <taxon>Veillonellaceae</taxon>
        <taxon>Veillonella</taxon>
    </lineage>
</organism>
<gene>
    <name evidence="2" type="ORF">F8R14_00865</name>
</gene>
<dbReference type="PANTHER" id="PTHR36179">
    <property type="entry name" value="LUD_DOM DOMAIN-CONTAINING PROTEIN"/>
    <property type="match status" value="1"/>
</dbReference>
<dbReference type="EMBL" id="WBKH01000001">
    <property type="protein sequence ID" value="KAB1479854.1"/>
    <property type="molecule type" value="Genomic_DNA"/>
</dbReference>
<evidence type="ECO:0000313" key="3">
    <source>
        <dbReference type="Proteomes" id="UP000434554"/>
    </source>
</evidence>
<dbReference type="PANTHER" id="PTHR36179:SF2">
    <property type="entry name" value="LUD DOMAIN-CONTAINING PROTEIN"/>
    <property type="match status" value="1"/>
</dbReference>
<reference evidence="2 3" key="1">
    <citation type="submission" date="2019-09" db="EMBL/GenBank/DDBJ databases">
        <title>Draft genome sequence of 3 type strains from the CCUG.</title>
        <authorList>
            <person name="Pineiro-Iglesias B."/>
            <person name="Tunovic T."/>
            <person name="Unosson C."/>
            <person name="Inganas E."/>
            <person name="Ohlen M."/>
            <person name="Cardew S."/>
            <person name="Jensie-Markopoulos S."/>
            <person name="Salva-Serra F."/>
            <person name="Jaen-Luchoro D."/>
            <person name="Karlsson R."/>
            <person name="Svensson-Stadler L."/>
            <person name="Chun J."/>
            <person name="Moore E."/>
        </authorList>
    </citation>
    <scope>NUCLEOTIDE SEQUENCE [LARGE SCALE GENOMIC DNA]</scope>
    <source>
        <strain evidence="2 3">CCUG 65427</strain>
    </source>
</reference>